<comment type="caution">
    <text evidence="2">The sequence shown here is derived from an EMBL/GenBank/DDBJ whole genome shotgun (WGS) entry which is preliminary data.</text>
</comment>
<accession>A0ABN1URG0</accession>
<dbReference type="SUPFAM" id="SSF50998">
    <property type="entry name" value="Quinoprotein alcohol dehydrogenase-like"/>
    <property type="match status" value="1"/>
</dbReference>
<proteinExistence type="predicted"/>
<dbReference type="InterPro" id="IPR011047">
    <property type="entry name" value="Quinoprotein_ADH-like_sf"/>
</dbReference>
<evidence type="ECO:0000256" key="1">
    <source>
        <dbReference type="SAM" id="SignalP"/>
    </source>
</evidence>
<evidence type="ECO:0000313" key="2">
    <source>
        <dbReference type="EMBL" id="GAA1162154.1"/>
    </source>
</evidence>
<gene>
    <name evidence="2" type="ORF">GCM10009654_18500</name>
</gene>
<dbReference type="PROSITE" id="PS51257">
    <property type="entry name" value="PROKAR_LIPOPROTEIN"/>
    <property type="match status" value="1"/>
</dbReference>
<reference evidence="2 3" key="1">
    <citation type="journal article" date="2019" name="Int. J. Syst. Evol. Microbiol.">
        <title>The Global Catalogue of Microorganisms (GCM) 10K type strain sequencing project: providing services to taxonomists for standard genome sequencing and annotation.</title>
        <authorList>
            <consortium name="The Broad Institute Genomics Platform"/>
            <consortium name="The Broad Institute Genome Sequencing Center for Infectious Disease"/>
            <person name="Wu L."/>
            <person name="Ma J."/>
        </authorList>
    </citation>
    <scope>NUCLEOTIDE SEQUENCE [LARGE SCALE GENOMIC DNA]</scope>
    <source>
        <strain evidence="2 3">JCM 12696</strain>
    </source>
</reference>
<feature type="chain" id="PRO_5046178013" description="Lipoprotein" evidence="1">
    <location>
        <begin position="26"/>
        <end position="141"/>
    </location>
</feature>
<keyword evidence="1" id="KW-0732">Signal</keyword>
<name>A0ABN1URG0_9ACTN</name>
<protein>
    <recommendedName>
        <fullName evidence="4">Lipoprotein</fullName>
    </recommendedName>
</protein>
<dbReference type="EMBL" id="BAAAKV010000013">
    <property type="protein sequence ID" value="GAA1162154.1"/>
    <property type="molecule type" value="Genomic_DNA"/>
</dbReference>
<feature type="signal peptide" evidence="1">
    <location>
        <begin position="1"/>
        <end position="25"/>
    </location>
</feature>
<keyword evidence="3" id="KW-1185">Reference proteome</keyword>
<organism evidence="2 3">
    <name type="scientific">Streptomyces hebeiensis</name>
    <dbReference type="NCBI Taxonomy" id="229486"/>
    <lineage>
        <taxon>Bacteria</taxon>
        <taxon>Bacillati</taxon>
        <taxon>Actinomycetota</taxon>
        <taxon>Actinomycetes</taxon>
        <taxon>Kitasatosporales</taxon>
        <taxon>Streptomycetaceae</taxon>
        <taxon>Streptomyces</taxon>
    </lineage>
</organism>
<sequence>MNTSIRTRALTGTALTLAVAAVLTACGGKDSSSGAKDTSRAAPAAAAVKDPLVATFDGGLYILDGETLALTETIGLSGFNRVNPAGDDDHVIVSTDSGFRVLNAAERTFSDIEYEGAKPGHVVRHAGRTVLFTSQPDHRKR</sequence>
<evidence type="ECO:0008006" key="4">
    <source>
        <dbReference type="Google" id="ProtNLM"/>
    </source>
</evidence>
<evidence type="ECO:0000313" key="3">
    <source>
        <dbReference type="Proteomes" id="UP001501371"/>
    </source>
</evidence>
<dbReference type="Proteomes" id="UP001501371">
    <property type="component" value="Unassembled WGS sequence"/>
</dbReference>